<gene>
    <name evidence="1" type="ORF">MKW98_003714</name>
</gene>
<dbReference type="Proteomes" id="UP001202328">
    <property type="component" value="Unassembled WGS sequence"/>
</dbReference>
<evidence type="ECO:0000313" key="1">
    <source>
        <dbReference type="EMBL" id="KAI3908069.1"/>
    </source>
</evidence>
<keyword evidence="2" id="KW-1185">Reference proteome</keyword>
<dbReference type="AlphaFoldDB" id="A0AAD4SHX5"/>
<protein>
    <submittedName>
        <fullName evidence="1">Uncharacterized protein</fullName>
    </submittedName>
</protein>
<sequence>MEDADICTHQNDYVNVWTMTDNIWSRHSDITADGSDMFYGGPIQTLQNGEILFEGGPRVEEGSSLLSYDPSLETTRTLKIHDFPYESIVETYIETLVALNSGTYVRQ</sequence>
<accession>A0AAD4SHX5</accession>
<proteinExistence type="predicted"/>
<dbReference type="EMBL" id="JAJJMB010010543">
    <property type="protein sequence ID" value="KAI3908069.1"/>
    <property type="molecule type" value="Genomic_DNA"/>
</dbReference>
<evidence type="ECO:0000313" key="2">
    <source>
        <dbReference type="Proteomes" id="UP001202328"/>
    </source>
</evidence>
<name>A0AAD4SHX5_9MAGN</name>
<organism evidence="1 2">
    <name type="scientific">Papaver atlanticum</name>
    <dbReference type="NCBI Taxonomy" id="357466"/>
    <lineage>
        <taxon>Eukaryota</taxon>
        <taxon>Viridiplantae</taxon>
        <taxon>Streptophyta</taxon>
        <taxon>Embryophyta</taxon>
        <taxon>Tracheophyta</taxon>
        <taxon>Spermatophyta</taxon>
        <taxon>Magnoliopsida</taxon>
        <taxon>Ranunculales</taxon>
        <taxon>Papaveraceae</taxon>
        <taxon>Papaveroideae</taxon>
        <taxon>Papaver</taxon>
    </lineage>
</organism>
<reference evidence="1" key="1">
    <citation type="submission" date="2022-04" db="EMBL/GenBank/DDBJ databases">
        <title>A functionally conserved STORR gene fusion in Papaver species that diverged 16.8 million years ago.</title>
        <authorList>
            <person name="Catania T."/>
        </authorList>
    </citation>
    <scope>NUCLEOTIDE SEQUENCE</scope>
    <source>
        <strain evidence="1">S-188037</strain>
    </source>
</reference>
<comment type="caution">
    <text evidence="1">The sequence shown here is derived from an EMBL/GenBank/DDBJ whole genome shotgun (WGS) entry which is preliminary data.</text>
</comment>